<feature type="compositionally biased region" description="Acidic residues" evidence="1">
    <location>
        <begin position="173"/>
        <end position="190"/>
    </location>
</feature>
<dbReference type="VEuPathDB" id="FungiDB:BD410DRAFT_802402"/>
<accession>A0A4Y7Q8B9</accession>
<reference evidence="2 3" key="1">
    <citation type="submission" date="2018-06" db="EMBL/GenBank/DDBJ databases">
        <title>A transcriptomic atlas of mushroom development highlights an independent origin of complex multicellularity.</title>
        <authorList>
            <consortium name="DOE Joint Genome Institute"/>
            <person name="Krizsan K."/>
            <person name="Almasi E."/>
            <person name="Merenyi Z."/>
            <person name="Sahu N."/>
            <person name="Viragh M."/>
            <person name="Koszo T."/>
            <person name="Mondo S."/>
            <person name="Kiss B."/>
            <person name="Balint B."/>
            <person name="Kues U."/>
            <person name="Barry K."/>
            <person name="Hegedus J.C."/>
            <person name="Henrissat B."/>
            <person name="Johnson J."/>
            <person name="Lipzen A."/>
            <person name="Ohm R."/>
            <person name="Nagy I."/>
            <person name="Pangilinan J."/>
            <person name="Yan J."/>
            <person name="Xiong Y."/>
            <person name="Grigoriev I.V."/>
            <person name="Hibbett D.S."/>
            <person name="Nagy L.G."/>
        </authorList>
    </citation>
    <scope>NUCLEOTIDE SEQUENCE [LARGE SCALE GENOMIC DNA]</scope>
    <source>
        <strain evidence="2 3">SZMC22713</strain>
    </source>
</reference>
<evidence type="ECO:0000313" key="3">
    <source>
        <dbReference type="Proteomes" id="UP000294933"/>
    </source>
</evidence>
<keyword evidence="3" id="KW-1185">Reference proteome</keyword>
<gene>
    <name evidence="2" type="ORF">BD410DRAFT_802402</name>
</gene>
<evidence type="ECO:0000313" key="2">
    <source>
        <dbReference type="EMBL" id="TDL23576.1"/>
    </source>
</evidence>
<name>A0A4Y7Q8B9_9AGAM</name>
<proteinExistence type="predicted"/>
<dbReference type="EMBL" id="ML170169">
    <property type="protein sequence ID" value="TDL23576.1"/>
    <property type="molecule type" value="Genomic_DNA"/>
</dbReference>
<dbReference type="Proteomes" id="UP000294933">
    <property type="component" value="Unassembled WGS sequence"/>
</dbReference>
<protein>
    <submittedName>
        <fullName evidence="2">Uncharacterized protein</fullName>
    </submittedName>
</protein>
<evidence type="ECO:0000256" key="1">
    <source>
        <dbReference type="SAM" id="MobiDB-lite"/>
    </source>
</evidence>
<dbReference type="AlphaFoldDB" id="A0A4Y7Q8B9"/>
<organism evidence="2 3">
    <name type="scientific">Rickenella mellea</name>
    <dbReference type="NCBI Taxonomy" id="50990"/>
    <lineage>
        <taxon>Eukaryota</taxon>
        <taxon>Fungi</taxon>
        <taxon>Dikarya</taxon>
        <taxon>Basidiomycota</taxon>
        <taxon>Agaricomycotina</taxon>
        <taxon>Agaricomycetes</taxon>
        <taxon>Hymenochaetales</taxon>
        <taxon>Rickenellaceae</taxon>
        <taxon>Rickenella</taxon>
    </lineage>
</organism>
<feature type="region of interest" description="Disordered" evidence="1">
    <location>
        <begin position="147"/>
        <end position="190"/>
    </location>
</feature>
<sequence length="190" mass="20995">MQLKTLLPYMEGIVTLRKTTEIWDKEDMSMCSVSVKLYAPVPADYPAAVQNAMQARAPKPAPAPDLVTNKRDAVGMSERVFAQFLTSQKDFVTTILDRVKTDNVPWRKLHTSKLKHWRPKTQTGPLIREGNAEGGISKASASANIVTENAKPIPDDKSNGTYQVDDGPVIAVDEGDTDPWQPDEDNQMQG</sequence>